<name>A0A166FTI3_DAUCS</name>
<comment type="caution">
    <text evidence="7">The sequence shown here is derived from an EMBL/GenBank/DDBJ whole genome shotgun (WGS) entry which is preliminary data.</text>
</comment>
<dbReference type="GO" id="GO:0008270">
    <property type="term" value="F:zinc ion binding"/>
    <property type="evidence" value="ECO:0007669"/>
    <property type="project" value="UniProtKB-KW"/>
</dbReference>
<protein>
    <recommendedName>
        <fullName evidence="6">BED-type domain-containing protein</fullName>
    </recommendedName>
</protein>
<feature type="domain" description="BED-type" evidence="6">
    <location>
        <begin position="45"/>
        <end position="109"/>
    </location>
</feature>
<sequence length="166" mass="18463">MESAEKDASPKKDSTPPTPAAEDPTPPTPAAEEGPEVNNSEAASNRKSWVWNHFKYVDNMTETSCPYCKKLIRCHVKKNGTRSLGNHLKNSCRTSPVYKGKHENKKQKTLESFQTCKSGSGNILEGLFEVKKQALLLSRSQEGKLGLCLGKRAEQTKWASEVEKQK</sequence>
<gene>
    <name evidence="7" type="ORF">DCAR_001222</name>
</gene>
<organism evidence="7">
    <name type="scientific">Daucus carota subsp. sativus</name>
    <name type="common">Carrot</name>
    <dbReference type="NCBI Taxonomy" id="79200"/>
    <lineage>
        <taxon>Eukaryota</taxon>
        <taxon>Viridiplantae</taxon>
        <taxon>Streptophyta</taxon>
        <taxon>Embryophyta</taxon>
        <taxon>Tracheophyta</taxon>
        <taxon>Spermatophyta</taxon>
        <taxon>Magnoliopsida</taxon>
        <taxon>eudicotyledons</taxon>
        <taxon>Gunneridae</taxon>
        <taxon>Pentapetalae</taxon>
        <taxon>asterids</taxon>
        <taxon>campanulids</taxon>
        <taxon>Apiales</taxon>
        <taxon>Apiaceae</taxon>
        <taxon>Apioideae</taxon>
        <taxon>Scandiceae</taxon>
        <taxon>Daucinae</taxon>
        <taxon>Daucus</taxon>
        <taxon>Daucus sect. Daucus</taxon>
    </lineage>
</organism>
<dbReference type="GO" id="GO:0003677">
    <property type="term" value="F:DNA binding"/>
    <property type="evidence" value="ECO:0007669"/>
    <property type="project" value="InterPro"/>
</dbReference>
<keyword evidence="2 4" id="KW-0863">Zinc-finger</keyword>
<dbReference type="PROSITE" id="PS50808">
    <property type="entry name" value="ZF_BED"/>
    <property type="match status" value="1"/>
</dbReference>
<feature type="compositionally biased region" description="Basic and acidic residues" evidence="5">
    <location>
        <begin position="1"/>
        <end position="14"/>
    </location>
</feature>
<dbReference type="Gramene" id="KZN08157">
    <property type="protein sequence ID" value="KZN08157"/>
    <property type="gene ID" value="DCAR_001222"/>
</dbReference>
<keyword evidence="1" id="KW-0479">Metal-binding</keyword>
<proteinExistence type="predicted"/>
<evidence type="ECO:0000256" key="3">
    <source>
        <dbReference type="ARBA" id="ARBA00022833"/>
    </source>
</evidence>
<reference evidence="7" key="1">
    <citation type="journal article" date="2016" name="Nat. Genet.">
        <title>A high-quality carrot genome assembly provides new insights into carotenoid accumulation and asterid genome evolution.</title>
        <authorList>
            <person name="Iorizzo M."/>
            <person name="Ellison S."/>
            <person name="Senalik D."/>
            <person name="Zeng P."/>
            <person name="Satapoomin P."/>
            <person name="Huang J."/>
            <person name="Bowman M."/>
            <person name="Iovene M."/>
            <person name="Sanseverino W."/>
            <person name="Cavagnaro P."/>
            <person name="Yildiz M."/>
            <person name="Macko-Podgorni A."/>
            <person name="Moranska E."/>
            <person name="Grzebelus E."/>
            <person name="Grzebelus D."/>
            <person name="Ashrafi H."/>
            <person name="Zheng Z."/>
            <person name="Cheng S."/>
            <person name="Spooner D."/>
            <person name="Van Deynze A."/>
            <person name="Simon P."/>
        </authorList>
    </citation>
    <scope>NUCLEOTIDE SEQUENCE [LARGE SCALE GENOMIC DNA]</scope>
    <source>
        <tissue evidence="7">Leaf</tissue>
    </source>
</reference>
<keyword evidence="3" id="KW-0862">Zinc</keyword>
<evidence type="ECO:0000256" key="1">
    <source>
        <dbReference type="ARBA" id="ARBA00022723"/>
    </source>
</evidence>
<feature type="region of interest" description="Disordered" evidence="5">
    <location>
        <begin position="1"/>
        <end position="44"/>
    </location>
</feature>
<evidence type="ECO:0000313" key="7">
    <source>
        <dbReference type="EMBL" id="KZN08157.1"/>
    </source>
</evidence>
<evidence type="ECO:0000256" key="2">
    <source>
        <dbReference type="ARBA" id="ARBA00022771"/>
    </source>
</evidence>
<feature type="compositionally biased region" description="Pro residues" evidence="5">
    <location>
        <begin position="16"/>
        <end position="29"/>
    </location>
</feature>
<evidence type="ECO:0000256" key="4">
    <source>
        <dbReference type="PROSITE-ProRule" id="PRU00027"/>
    </source>
</evidence>
<dbReference type="SMART" id="SM00614">
    <property type="entry name" value="ZnF_BED"/>
    <property type="match status" value="1"/>
</dbReference>
<accession>A0A166FTI3</accession>
<dbReference type="InterPro" id="IPR003656">
    <property type="entry name" value="Znf_BED"/>
</dbReference>
<dbReference type="EMBL" id="LNRQ01000001">
    <property type="protein sequence ID" value="KZN08157.1"/>
    <property type="molecule type" value="Genomic_DNA"/>
</dbReference>
<evidence type="ECO:0000256" key="5">
    <source>
        <dbReference type="SAM" id="MobiDB-lite"/>
    </source>
</evidence>
<evidence type="ECO:0000259" key="6">
    <source>
        <dbReference type="PROSITE" id="PS50808"/>
    </source>
</evidence>
<dbReference type="AlphaFoldDB" id="A0A166FTI3"/>